<reference evidence="1 2" key="1">
    <citation type="submission" date="2022-03" db="EMBL/GenBank/DDBJ databases">
        <authorList>
            <person name="Nunn A."/>
            <person name="Chopra R."/>
            <person name="Nunn A."/>
            <person name="Contreras Garrido A."/>
        </authorList>
    </citation>
    <scope>NUCLEOTIDE SEQUENCE [LARGE SCALE GENOMIC DNA]</scope>
</reference>
<sequence>MATLSSSFLLSSSHICKSRFSPTTLISGIDFMSFSPRTTLSVVSPAILSLSVKQQNRQRNSLQGSVKSVASPMETASEFDVLLLVGGLCSKCAGFTCSCVAG</sequence>
<dbReference type="AlphaFoldDB" id="A0AAU9RY01"/>
<name>A0AAU9RY01_THLAR</name>
<protein>
    <submittedName>
        <fullName evidence="1">Uncharacterized protein</fullName>
    </submittedName>
</protein>
<evidence type="ECO:0000313" key="1">
    <source>
        <dbReference type="EMBL" id="CAH2051382.1"/>
    </source>
</evidence>
<dbReference type="EMBL" id="OU466859">
    <property type="protein sequence ID" value="CAH2051382.1"/>
    <property type="molecule type" value="Genomic_DNA"/>
</dbReference>
<proteinExistence type="predicted"/>
<gene>
    <name evidence="1" type="ORF">TAV2_LOCUS8959</name>
</gene>
<dbReference type="Proteomes" id="UP000836841">
    <property type="component" value="Chromosome 3"/>
</dbReference>
<keyword evidence="2" id="KW-1185">Reference proteome</keyword>
<evidence type="ECO:0000313" key="2">
    <source>
        <dbReference type="Proteomes" id="UP000836841"/>
    </source>
</evidence>
<organism evidence="1 2">
    <name type="scientific">Thlaspi arvense</name>
    <name type="common">Field penny-cress</name>
    <dbReference type="NCBI Taxonomy" id="13288"/>
    <lineage>
        <taxon>Eukaryota</taxon>
        <taxon>Viridiplantae</taxon>
        <taxon>Streptophyta</taxon>
        <taxon>Embryophyta</taxon>
        <taxon>Tracheophyta</taxon>
        <taxon>Spermatophyta</taxon>
        <taxon>Magnoliopsida</taxon>
        <taxon>eudicotyledons</taxon>
        <taxon>Gunneridae</taxon>
        <taxon>Pentapetalae</taxon>
        <taxon>rosids</taxon>
        <taxon>malvids</taxon>
        <taxon>Brassicales</taxon>
        <taxon>Brassicaceae</taxon>
        <taxon>Thlaspideae</taxon>
        <taxon>Thlaspi</taxon>
    </lineage>
</organism>
<accession>A0AAU9RY01</accession>